<feature type="non-terminal residue" evidence="2">
    <location>
        <position position="493"/>
    </location>
</feature>
<sequence>MIFSIFASLSSPATTTTMEYAPSPLSSTPLSSCSHVLSTTTLSFDPMEVDYITMPQGTKRKLNQLYQSMGELPRKGPKTEPVFKNKELLAASKFEKKQQLRAWYNTLVATPAYEAMTSLLAKETSMKSLFFRRKNNSFSFDFVVLASNSEPTTASSFAKSPSHDSAMYVFKANSKQVLTGEFNILQQPSSALPPAPFSAPSSDLQDASMNDAMLPVAESTELPLSHPSRLGNSILCRKKDSYDSWAYTLTSVLKDVEKAVRTGKKSYTVPSSCTGKKPAGISKKSKTRAARHHTASQAHLQVPVHNRNRMPFDIEEDGDDDDKPETSTSLAVSTPTPSPAHVATLSSPSVDDTAISTSSIPPTGAVVPSLTANLVILTKRAEGKKPELRDNQVATKSSNKSQTLSKKKQETSKSDLKITKNRGVVKNRHDRKVRPLRTAPELTTDKVTSFSKKTISLIKRNQNQNKEDEVSKLFRKVLVDDPVADGADFVAFS</sequence>
<accession>A0A9P8GES0</accession>
<evidence type="ECO:0000313" key="2">
    <source>
        <dbReference type="EMBL" id="KAH0220162.1"/>
    </source>
</evidence>
<protein>
    <submittedName>
        <fullName evidence="2">Uncharacterized protein</fullName>
    </submittedName>
</protein>
<feature type="compositionally biased region" description="Polar residues" evidence="1">
    <location>
        <begin position="326"/>
        <end position="335"/>
    </location>
</feature>
<feature type="compositionally biased region" description="Acidic residues" evidence="1">
    <location>
        <begin position="313"/>
        <end position="323"/>
    </location>
</feature>
<reference evidence="2" key="2">
    <citation type="submission" date="2021-08" db="EMBL/GenBank/DDBJ databases">
        <authorList>
            <person name="Gostincar C."/>
            <person name="Sun X."/>
            <person name="Song Z."/>
            <person name="Gunde-Cimerman N."/>
        </authorList>
    </citation>
    <scope>NUCLEOTIDE SEQUENCE</scope>
    <source>
        <strain evidence="2">EXF-8016</strain>
    </source>
</reference>
<feature type="compositionally biased region" description="Polar residues" evidence="1">
    <location>
        <begin position="344"/>
        <end position="361"/>
    </location>
</feature>
<dbReference type="EMBL" id="JAHFYH010000039">
    <property type="protein sequence ID" value="KAH0220162.1"/>
    <property type="molecule type" value="Genomic_DNA"/>
</dbReference>
<dbReference type="Proteomes" id="UP000767238">
    <property type="component" value="Unassembled WGS sequence"/>
</dbReference>
<feature type="region of interest" description="Disordered" evidence="1">
    <location>
        <begin position="383"/>
        <end position="416"/>
    </location>
</feature>
<dbReference type="AlphaFoldDB" id="A0A9P8GES0"/>
<evidence type="ECO:0000313" key="3">
    <source>
        <dbReference type="Proteomes" id="UP000767238"/>
    </source>
</evidence>
<gene>
    <name evidence="2" type="ORF">KCV03_g5740</name>
</gene>
<name>A0A9P8GES0_AURME</name>
<feature type="compositionally biased region" description="Basic and acidic residues" evidence="1">
    <location>
        <begin position="407"/>
        <end position="416"/>
    </location>
</feature>
<proteinExistence type="predicted"/>
<organism evidence="2 3">
    <name type="scientific">Aureobasidium melanogenum</name>
    <name type="common">Aureobasidium pullulans var. melanogenum</name>
    <dbReference type="NCBI Taxonomy" id="46634"/>
    <lineage>
        <taxon>Eukaryota</taxon>
        <taxon>Fungi</taxon>
        <taxon>Dikarya</taxon>
        <taxon>Ascomycota</taxon>
        <taxon>Pezizomycotina</taxon>
        <taxon>Dothideomycetes</taxon>
        <taxon>Dothideomycetidae</taxon>
        <taxon>Dothideales</taxon>
        <taxon>Saccotheciaceae</taxon>
        <taxon>Aureobasidium</taxon>
    </lineage>
</organism>
<feature type="compositionally biased region" description="Polar residues" evidence="1">
    <location>
        <begin position="392"/>
        <end position="404"/>
    </location>
</feature>
<comment type="caution">
    <text evidence="2">The sequence shown here is derived from an EMBL/GenBank/DDBJ whole genome shotgun (WGS) entry which is preliminary data.</text>
</comment>
<feature type="compositionally biased region" description="Basic residues" evidence="1">
    <location>
        <begin position="283"/>
        <end position="294"/>
    </location>
</feature>
<feature type="region of interest" description="Disordered" evidence="1">
    <location>
        <begin position="263"/>
        <end position="366"/>
    </location>
</feature>
<evidence type="ECO:0000256" key="1">
    <source>
        <dbReference type="SAM" id="MobiDB-lite"/>
    </source>
</evidence>
<reference evidence="2" key="1">
    <citation type="journal article" date="2021" name="J Fungi (Basel)">
        <title>Virulence traits and population genomics of the black yeast Aureobasidium melanogenum.</title>
        <authorList>
            <person name="Cernosa A."/>
            <person name="Sun X."/>
            <person name="Gostincar C."/>
            <person name="Fang C."/>
            <person name="Gunde-Cimerman N."/>
            <person name="Song Z."/>
        </authorList>
    </citation>
    <scope>NUCLEOTIDE SEQUENCE</scope>
    <source>
        <strain evidence="2">EXF-8016</strain>
    </source>
</reference>
<dbReference type="OrthoDB" id="3887874at2759"/>